<accession>A0A5B8FXF0</accession>
<dbReference type="EMBL" id="CP040818">
    <property type="protein sequence ID" value="QDL90773.1"/>
    <property type="molecule type" value="Genomic_DNA"/>
</dbReference>
<dbReference type="OrthoDB" id="7867799at2"/>
<proteinExistence type="predicted"/>
<evidence type="ECO:0000313" key="1">
    <source>
        <dbReference type="EMBL" id="QDL90773.1"/>
    </source>
</evidence>
<dbReference type="KEGG" id="ppru:FDP22_02585"/>
<dbReference type="RefSeq" id="WP_138576469.1">
    <property type="nucleotide sequence ID" value="NZ_CP040818.1"/>
</dbReference>
<gene>
    <name evidence="1" type="ORF">FDP22_02585</name>
</gene>
<organism evidence="1 2">
    <name type="scientific">Paroceanicella profunda</name>
    <dbReference type="NCBI Taxonomy" id="2579971"/>
    <lineage>
        <taxon>Bacteria</taxon>
        <taxon>Pseudomonadati</taxon>
        <taxon>Pseudomonadota</taxon>
        <taxon>Alphaproteobacteria</taxon>
        <taxon>Rhodobacterales</taxon>
        <taxon>Paracoccaceae</taxon>
        <taxon>Paroceanicella</taxon>
    </lineage>
</organism>
<dbReference type="Proteomes" id="UP000305888">
    <property type="component" value="Chromosome"/>
</dbReference>
<protein>
    <submittedName>
        <fullName evidence="1">DUF1127 domain-containing protein</fullName>
    </submittedName>
</protein>
<evidence type="ECO:0000313" key="2">
    <source>
        <dbReference type="Proteomes" id="UP000305888"/>
    </source>
</evidence>
<sequence length="71" mass="7636">MSTTTFASAPATGRLRAAIDAVFDVFASLGEGLSAAHEYERLSRLSDAALAARGLNRETLSQDVFRTFLSR</sequence>
<keyword evidence="2" id="KW-1185">Reference proteome</keyword>
<name>A0A5B8FXF0_9RHOB</name>
<reference evidence="1 2" key="1">
    <citation type="submission" date="2019-06" db="EMBL/GenBank/DDBJ databases">
        <title>Genome sequence of Rhodobacteraceae bacterium D4M1.</title>
        <authorList>
            <person name="Cao J."/>
        </authorList>
    </citation>
    <scope>NUCLEOTIDE SEQUENCE [LARGE SCALE GENOMIC DNA]</scope>
    <source>
        <strain evidence="1 2">D4M1</strain>
    </source>
</reference>
<dbReference type="AlphaFoldDB" id="A0A5B8FXF0"/>